<dbReference type="GO" id="GO:0016810">
    <property type="term" value="F:hydrolase activity, acting on carbon-nitrogen (but not peptide) bonds"/>
    <property type="evidence" value="ECO:0007669"/>
    <property type="project" value="InterPro"/>
</dbReference>
<feature type="domain" description="Amidohydrolase-related" evidence="1">
    <location>
        <begin position="51"/>
        <end position="412"/>
    </location>
</feature>
<evidence type="ECO:0000259" key="1">
    <source>
        <dbReference type="Pfam" id="PF01979"/>
    </source>
</evidence>
<dbReference type="SUPFAM" id="SSF51556">
    <property type="entry name" value="Metallo-dependent hydrolases"/>
    <property type="match status" value="1"/>
</dbReference>
<organism evidence="2 3">
    <name type="scientific">Mesosutterella multiformis</name>
    <dbReference type="NCBI Taxonomy" id="2259133"/>
    <lineage>
        <taxon>Bacteria</taxon>
        <taxon>Pseudomonadati</taxon>
        <taxon>Pseudomonadota</taxon>
        <taxon>Betaproteobacteria</taxon>
        <taxon>Burkholderiales</taxon>
        <taxon>Sutterellaceae</taxon>
        <taxon>Mesosutterella</taxon>
    </lineage>
</organism>
<proteinExistence type="predicted"/>
<dbReference type="InterPro" id="IPR011059">
    <property type="entry name" value="Metal-dep_hydrolase_composite"/>
</dbReference>
<name>A0A388SCR9_9BURK</name>
<accession>A0A388SCR9</accession>
<evidence type="ECO:0000313" key="3">
    <source>
        <dbReference type="Proteomes" id="UP000266091"/>
    </source>
</evidence>
<dbReference type="InterPro" id="IPR032466">
    <property type="entry name" value="Metal_Hydrolase"/>
</dbReference>
<dbReference type="PANTHER" id="PTHR42717:SF1">
    <property type="entry name" value="IMIDAZOLONEPROPIONASE AND RELATED AMIDOHYDROLASES"/>
    <property type="match status" value="1"/>
</dbReference>
<gene>
    <name evidence="2" type="ORF">MESMUL_13700</name>
</gene>
<dbReference type="SUPFAM" id="SSF51338">
    <property type="entry name" value="Composite domain of metallo-dependent hydrolases"/>
    <property type="match status" value="1"/>
</dbReference>
<dbReference type="Proteomes" id="UP000266091">
    <property type="component" value="Unassembled WGS sequence"/>
</dbReference>
<dbReference type="OrthoDB" id="9807210at2"/>
<dbReference type="PANTHER" id="PTHR42717">
    <property type="entry name" value="DIHYDROOROTASE-RELATED"/>
    <property type="match status" value="1"/>
</dbReference>
<dbReference type="EMBL" id="BGZJ01000001">
    <property type="protein sequence ID" value="GBO94016.1"/>
    <property type="molecule type" value="Genomic_DNA"/>
</dbReference>
<dbReference type="Gene3D" id="2.30.40.10">
    <property type="entry name" value="Urease, subunit C, domain 1"/>
    <property type="match status" value="1"/>
</dbReference>
<dbReference type="GO" id="GO:0019213">
    <property type="term" value="F:deacetylase activity"/>
    <property type="evidence" value="ECO:0007669"/>
    <property type="project" value="InterPro"/>
</dbReference>
<dbReference type="InterPro" id="IPR020043">
    <property type="entry name" value="Deacetylase_Atu3266-like"/>
</dbReference>
<dbReference type="AlphaFoldDB" id="A0A388SCR9"/>
<dbReference type="InterPro" id="IPR006680">
    <property type="entry name" value="Amidohydro-rel"/>
</dbReference>
<reference evidence="2 3" key="1">
    <citation type="journal article" date="2018" name="Int. J. Syst. Evol. Microbiol.">
        <title>Mesosutterella multiformis gen. nov., sp. nov., a member of the family Sutterellaceae and Sutterella megalosphaeroides sp. nov., isolated from human faeces.</title>
        <authorList>
            <person name="Sakamoto M."/>
            <person name="Ikeyama N."/>
            <person name="Kunihiro T."/>
            <person name="Iino T."/>
            <person name="Yuki M."/>
            <person name="Ohkuma M."/>
        </authorList>
    </citation>
    <scope>NUCLEOTIDE SEQUENCE [LARGE SCALE GENOMIC DNA]</scope>
    <source>
        <strain evidence="2 3">4NBBH2</strain>
    </source>
</reference>
<comment type="caution">
    <text evidence="2">The sequence shown here is derived from an EMBL/GenBank/DDBJ whole genome shotgun (WGS) entry which is preliminary data.</text>
</comment>
<dbReference type="RefSeq" id="WP_116270289.1">
    <property type="nucleotide sequence ID" value="NZ_BGZJ01000001.1"/>
</dbReference>
<dbReference type="Pfam" id="PF01979">
    <property type="entry name" value="Amidohydro_1"/>
    <property type="match status" value="1"/>
</dbReference>
<keyword evidence="3" id="KW-1185">Reference proteome</keyword>
<evidence type="ECO:0000313" key="2">
    <source>
        <dbReference type="EMBL" id="GBO94016.1"/>
    </source>
</evidence>
<dbReference type="Gene3D" id="3.20.20.140">
    <property type="entry name" value="Metal-dependent hydrolases"/>
    <property type="match status" value="2"/>
</dbReference>
<sequence length="468" mass="49446">MLDCILKGARVVDPVNHLDRVTDVGIENGKIAAVGDNLGSAKETVSLDGLVLTPGVIDPHLHLGSEFGSRYGQRMTAMSGVTTCLDMAGPVAGIVADSHEFGCGINVAMLEGFSPMKQMGTKAPDRRTMDAWIGKSLEAGAIGVKILGGHWPVALETEAALVEEAVKCGSYIAWHAGSDTAGSNIEGVREVVRAIGNAPLHLAHINAYCRGRVNPVLDEVKEALDLLKAHPNIWSEAYVSPMNGTILTCDTKTGACTDHVTCNCLRTFGCSEDTAGIEKAILAGNLFVIYDDGNISYLIGGKEAVDYWKSKGTVTAGSFPVNPASARFLIAEAKRDDGSFVVDSISTDGGCIPRNVIIDTGLSLVRFGALTLSEFVVKASVNAARHLRLVNKGHLTPGADADITVFDLERQKALYSWVAGKPVLSNGKLLGKSTHFITGERGVKALTDAGFTAEAVSFETPEPARFVP</sequence>
<protein>
    <recommendedName>
        <fullName evidence="1">Amidohydrolase-related domain-containing protein</fullName>
    </recommendedName>
</protein>